<sequence>MVLLSVKAGLRAMEIAGLRRWHVMDAGGAIDDTIHLEDAICRRARAAPSRWHLSCSTTSPPCSTPCPAGRATR</sequence>
<evidence type="ECO:0000313" key="2">
    <source>
        <dbReference type="Proteomes" id="UP000321523"/>
    </source>
</evidence>
<comment type="caution">
    <text evidence="1">The sequence shown here is derived from an EMBL/GenBank/DDBJ whole genome shotgun (WGS) entry which is preliminary data.</text>
</comment>
<keyword evidence="2" id="KW-1185">Reference proteome</keyword>
<gene>
    <name evidence="1" type="ORF">SAE02_76830</name>
</gene>
<reference evidence="1 2" key="1">
    <citation type="submission" date="2019-07" db="EMBL/GenBank/DDBJ databases">
        <title>Whole genome shotgun sequence of Skermanella aerolata NBRC 106429.</title>
        <authorList>
            <person name="Hosoyama A."/>
            <person name="Uohara A."/>
            <person name="Ohji S."/>
            <person name="Ichikawa N."/>
        </authorList>
    </citation>
    <scope>NUCLEOTIDE SEQUENCE [LARGE SCALE GENOMIC DNA]</scope>
    <source>
        <strain evidence="1 2">NBRC 106429</strain>
    </source>
</reference>
<protein>
    <submittedName>
        <fullName evidence="1">Uncharacterized protein</fullName>
    </submittedName>
</protein>
<accession>A0A512E494</accession>
<dbReference type="EMBL" id="BJYZ01000098">
    <property type="protein sequence ID" value="GEO43535.1"/>
    <property type="molecule type" value="Genomic_DNA"/>
</dbReference>
<proteinExistence type="predicted"/>
<dbReference type="AlphaFoldDB" id="A0A512E494"/>
<evidence type="ECO:0000313" key="1">
    <source>
        <dbReference type="EMBL" id="GEO43535.1"/>
    </source>
</evidence>
<dbReference type="Proteomes" id="UP000321523">
    <property type="component" value="Unassembled WGS sequence"/>
</dbReference>
<organism evidence="1 2">
    <name type="scientific">Skermanella aerolata</name>
    <dbReference type="NCBI Taxonomy" id="393310"/>
    <lineage>
        <taxon>Bacteria</taxon>
        <taxon>Pseudomonadati</taxon>
        <taxon>Pseudomonadota</taxon>
        <taxon>Alphaproteobacteria</taxon>
        <taxon>Rhodospirillales</taxon>
        <taxon>Azospirillaceae</taxon>
        <taxon>Skermanella</taxon>
    </lineage>
</organism>
<name>A0A512E494_9PROT</name>